<dbReference type="GO" id="GO:0048038">
    <property type="term" value="F:quinone binding"/>
    <property type="evidence" value="ECO:0007669"/>
    <property type="project" value="TreeGrafter"/>
</dbReference>
<dbReference type="SUPFAM" id="SSF51735">
    <property type="entry name" value="NAD(P)-binding Rossmann-fold domains"/>
    <property type="match status" value="1"/>
</dbReference>
<evidence type="ECO:0000313" key="3">
    <source>
        <dbReference type="EMBL" id="TGY42693.1"/>
    </source>
</evidence>
<name>A0A4S2DNN3_9CLOT</name>
<keyword evidence="4" id="KW-1185">Reference proteome</keyword>
<dbReference type="GO" id="GO:0006633">
    <property type="term" value="P:fatty acid biosynthetic process"/>
    <property type="evidence" value="ECO:0007669"/>
    <property type="project" value="TreeGrafter"/>
</dbReference>
<dbReference type="CDD" id="cd05333">
    <property type="entry name" value="BKR_SDR_c"/>
    <property type="match status" value="1"/>
</dbReference>
<comment type="caution">
    <text evidence="3">The sequence shown here is derived from an EMBL/GenBank/DDBJ whole genome shotgun (WGS) entry which is preliminary data.</text>
</comment>
<reference evidence="3 4" key="1">
    <citation type="submission" date="2019-04" db="EMBL/GenBank/DDBJ databases">
        <title>Microbes associate with the intestines of laboratory mice.</title>
        <authorList>
            <person name="Navarre W."/>
            <person name="Wong E."/>
            <person name="Huang K."/>
            <person name="Tropini C."/>
            <person name="Ng K."/>
            <person name="Yu B."/>
        </authorList>
    </citation>
    <scope>NUCLEOTIDE SEQUENCE [LARGE SCALE GENOMIC DNA]</scope>
    <source>
        <strain evidence="3 4">NM50_B9-20</strain>
    </source>
</reference>
<organism evidence="3 4">
    <name type="scientific">Clostridium sartagoforme</name>
    <dbReference type="NCBI Taxonomy" id="84031"/>
    <lineage>
        <taxon>Bacteria</taxon>
        <taxon>Bacillati</taxon>
        <taxon>Bacillota</taxon>
        <taxon>Clostridia</taxon>
        <taxon>Eubacteriales</taxon>
        <taxon>Clostridiaceae</taxon>
        <taxon>Clostridium</taxon>
    </lineage>
</organism>
<comment type="similarity">
    <text evidence="1">Belongs to the short-chain dehydrogenases/reductases (SDR) family.</text>
</comment>
<dbReference type="InterPro" id="IPR036291">
    <property type="entry name" value="NAD(P)-bd_dom_sf"/>
</dbReference>
<dbReference type="InterPro" id="IPR002347">
    <property type="entry name" value="SDR_fam"/>
</dbReference>
<proteinExistence type="inferred from homology"/>
<dbReference type="OrthoDB" id="9803333at2"/>
<dbReference type="InterPro" id="IPR020904">
    <property type="entry name" value="Sc_DH/Rdtase_CS"/>
</dbReference>
<dbReference type="EMBL" id="SRYR01000002">
    <property type="protein sequence ID" value="TGY42693.1"/>
    <property type="molecule type" value="Genomic_DNA"/>
</dbReference>
<protein>
    <submittedName>
        <fullName evidence="3">Beta-ketoacyl-ACP reductase</fullName>
    </submittedName>
</protein>
<dbReference type="PROSITE" id="PS00061">
    <property type="entry name" value="ADH_SHORT"/>
    <property type="match status" value="1"/>
</dbReference>
<dbReference type="NCBIfam" id="NF009466">
    <property type="entry name" value="PRK12826.1-2"/>
    <property type="match status" value="1"/>
</dbReference>
<dbReference type="Gene3D" id="3.40.50.720">
    <property type="entry name" value="NAD(P)-binding Rossmann-like Domain"/>
    <property type="match status" value="1"/>
</dbReference>
<dbReference type="AlphaFoldDB" id="A0A4S2DNN3"/>
<evidence type="ECO:0000256" key="1">
    <source>
        <dbReference type="ARBA" id="ARBA00006484"/>
    </source>
</evidence>
<dbReference type="NCBIfam" id="NF005559">
    <property type="entry name" value="PRK07231.1"/>
    <property type="match status" value="1"/>
</dbReference>
<evidence type="ECO:0000313" key="4">
    <source>
        <dbReference type="Proteomes" id="UP000306888"/>
    </source>
</evidence>
<accession>A0A4S2DNN3</accession>
<dbReference type="PRINTS" id="PR00081">
    <property type="entry name" value="GDHRDH"/>
</dbReference>
<dbReference type="FunFam" id="3.40.50.720:FF:000173">
    <property type="entry name" value="3-oxoacyl-[acyl-carrier protein] reductase"/>
    <property type="match status" value="1"/>
</dbReference>
<dbReference type="Pfam" id="PF13561">
    <property type="entry name" value="adh_short_C2"/>
    <property type="match status" value="1"/>
</dbReference>
<dbReference type="PANTHER" id="PTHR42760">
    <property type="entry name" value="SHORT-CHAIN DEHYDROGENASES/REDUCTASES FAMILY MEMBER"/>
    <property type="match status" value="1"/>
</dbReference>
<evidence type="ECO:0000256" key="2">
    <source>
        <dbReference type="ARBA" id="ARBA00023002"/>
    </source>
</evidence>
<dbReference type="PANTHER" id="PTHR42760:SF83">
    <property type="entry name" value="(3R)-3-HYDROXYACYL-COA DEHYDROGENASE"/>
    <property type="match status" value="1"/>
</dbReference>
<sequence length="240" mass="26140">MLRLKNKVAIVTGASQGIGRCIAETFAREGAKVVAVDMNKLPYENSNIYGYEVNVTDRVGIKVFFESIIEKFGKVDILVNNAGITRDALIQKMTEEMWDLVINVNLKGLFNIAQLVGPQMMENGEGSIINIASVVGEFGNVGQTNYAATKAGVIGMTKTWAKEFARKGAKVRVNSVAPGYINTEMMKTVPEKVLENMRAKTMIGRLGEPEEIANAVLFLASDESSYITGHNLSVNGGMRL</sequence>
<dbReference type="PRINTS" id="PR00080">
    <property type="entry name" value="SDRFAMILY"/>
</dbReference>
<dbReference type="Proteomes" id="UP000306888">
    <property type="component" value="Unassembled WGS sequence"/>
</dbReference>
<dbReference type="GO" id="GO:0016616">
    <property type="term" value="F:oxidoreductase activity, acting on the CH-OH group of donors, NAD or NADP as acceptor"/>
    <property type="evidence" value="ECO:0007669"/>
    <property type="project" value="TreeGrafter"/>
</dbReference>
<keyword evidence="2" id="KW-0560">Oxidoreductase</keyword>
<dbReference type="RefSeq" id="WP_136006124.1">
    <property type="nucleotide sequence ID" value="NZ_SRYR01000002.1"/>
</dbReference>
<gene>
    <name evidence="3" type="ORF">E5347_07745</name>
</gene>